<protein>
    <submittedName>
        <fullName evidence="1">Uncharacterized protein</fullName>
    </submittedName>
</protein>
<dbReference type="Proteomes" id="UP000238937">
    <property type="component" value="Unassembled WGS sequence"/>
</dbReference>
<dbReference type="Gene3D" id="1.25.40.10">
    <property type="entry name" value="Tetratricopeptide repeat domain"/>
    <property type="match status" value="1"/>
</dbReference>
<dbReference type="SUPFAM" id="SSF48452">
    <property type="entry name" value="TPR-like"/>
    <property type="match status" value="1"/>
</dbReference>
<gene>
    <name evidence="1" type="ORF">C7B77_09270</name>
</gene>
<evidence type="ECO:0000313" key="2">
    <source>
        <dbReference type="Proteomes" id="UP000238937"/>
    </source>
</evidence>
<organism evidence="1 2">
    <name type="scientific">Chamaesiphon polymorphus CCALA 037</name>
    <dbReference type="NCBI Taxonomy" id="2107692"/>
    <lineage>
        <taxon>Bacteria</taxon>
        <taxon>Bacillati</taxon>
        <taxon>Cyanobacteriota</taxon>
        <taxon>Cyanophyceae</taxon>
        <taxon>Gomontiellales</taxon>
        <taxon>Chamaesiphonaceae</taxon>
        <taxon>Chamaesiphon</taxon>
    </lineage>
</organism>
<dbReference type="InterPro" id="IPR019734">
    <property type="entry name" value="TPR_rpt"/>
</dbReference>
<accession>A0A2T1GHV2</accession>
<keyword evidence="2" id="KW-1185">Reference proteome</keyword>
<sequence length="95" mass="11201">MLRANRGIILARASRYTEALIECDRVIEQAPNHEIGYYAKACYHALQDEVDLAIENLQKAIDIKPRLCRREAKHNPDFDRIRDNERFQELVYREG</sequence>
<evidence type="ECO:0000313" key="1">
    <source>
        <dbReference type="EMBL" id="PSB57193.1"/>
    </source>
</evidence>
<dbReference type="SMART" id="SM00028">
    <property type="entry name" value="TPR"/>
    <property type="match status" value="2"/>
</dbReference>
<proteinExistence type="predicted"/>
<dbReference type="OrthoDB" id="5477554at2"/>
<dbReference type="RefSeq" id="WP_106303215.1">
    <property type="nucleotide sequence ID" value="NZ_PVWO01000088.1"/>
</dbReference>
<dbReference type="InterPro" id="IPR011990">
    <property type="entry name" value="TPR-like_helical_dom_sf"/>
</dbReference>
<name>A0A2T1GHV2_9CYAN</name>
<reference evidence="1 2" key="1">
    <citation type="submission" date="2018-03" db="EMBL/GenBank/DDBJ databases">
        <title>The ancient ancestry and fast evolution of plastids.</title>
        <authorList>
            <person name="Moore K.R."/>
            <person name="Magnabosco C."/>
            <person name="Momper L."/>
            <person name="Gold D.A."/>
            <person name="Bosak T."/>
            <person name="Fournier G.P."/>
        </authorList>
    </citation>
    <scope>NUCLEOTIDE SEQUENCE [LARGE SCALE GENOMIC DNA]</scope>
    <source>
        <strain evidence="1 2">CCALA 037</strain>
    </source>
</reference>
<dbReference type="AlphaFoldDB" id="A0A2T1GHV2"/>
<comment type="caution">
    <text evidence="1">The sequence shown here is derived from an EMBL/GenBank/DDBJ whole genome shotgun (WGS) entry which is preliminary data.</text>
</comment>
<dbReference type="EMBL" id="PVWO01000088">
    <property type="protein sequence ID" value="PSB57193.1"/>
    <property type="molecule type" value="Genomic_DNA"/>
</dbReference>
<dbReference type="NCBIfam" id="NF047558">
    <property type="entry name" value="TPR_END_plus"/>
    <property type="match status" value="1"/>
</dbReference>